<keyword evidence="2" id="KW-1185">Reference proteome</keyword>
<dbReference type="AlphaFoldDB" id="A0A319A078"/>
<dbReference type="GeneID" id="37072586"/>
<dbReference type="RefSeq" id="XP_025435892.1">
    <property type="nucleotide sequence ID" value="XM_025571358.1"/>
</dbReference>
<feature type="non-terminal residue" evidence="1">
    <location>
        <position position="228"/>
    </location>
</feature>
<organism evidence="1 2">
    <name type="scientific">Aspergillus saccharolyticus JOP 1030-1</name>
    <dbReference type="NCBI Taxonomy" id="1450539"/>
    <lineage>
        <taxon>Eukaryota</taxon>
        <taxon>Fungi</taxon>
        <taxon>Dikarya</taxon>
        <taxon>Ascomycota</taxon>
        <taxon>Pezizomycotina</taxon>
        <taxon>Eurotiomycetes</taxon>
        <taxon>Eurotiomycetidae</taxon>
        <taxon>Eurotiales</taxon>
        <taxon>Aspergillaceae</taxon>
        <taxon>Aspergillus</taxon>
        <taxon>Aspergillus subgen. Circumdati</taxon>
    </lineage>
</organism>
<gene>
    <name evidence="1" type="ORF">BP01DRAFT_267340</name>
</gene>
<protein>
    <recommendedName>
        <fullName evidence="3">RRM domain-containing protein</fullName>
    </recommendedName>
</protein>
<evidence type="ECO:0008006" key="3">
    <source>
        <dbReference type="Google" id="ProtNLM"/>
    </source>
</evidence>
<accession>A0A319A078</accession>
<dbReference type="STRING" id="1450539.A0A319A078"/>
<dbReference type="Proteomes" id="UP000248349">
    <property type="component" value="Unassembled WGS sequence"/>
</dbReference>
<dbReference type="OrthoDB" id="5244622at2759"/>
<name>A0A319A078_9EURO</name>
<proteinExistence type="predicted"/>
<sequence length="228" mass="25492">VPWDGKIRWALDGATVFKDSDEERRARSPYNLFGRDGTKLWVFQYGLRYIPTDTETDVYRAVKVDGLPSDAKLSEILSLTPGEIFSARMLDTLAITGTKTALITFVHQVDAVSFFQASKDGLRLKSGQATVAPIPTPSYPISADMARLIFDKGYTRCIRITNLREPLKAEILRVLGNAYLLSQIESIHDEPGVGRSRLHFCSIKGAAAAYVLLRSLAKFDECQWEFVK</sequence>
<evidence type="ECO:0000313" key="2">
    <source>
        <dbReference type="Proteomes" id="UP000248349"/>
    </source>
</evidence>
<feature type="non-terminal residue" evidence="1">
    <location>
        <position position="1"/>
    </location>
</feature>
<reference evidence="1 2" key="1">
    <citation type="submission" date="2016-12" db="EMBL/GenBank/DDBJ databases">
        <title>The genomes of Aspergillus section Nigri reveals drivers in fungal speciation.</title>
        <authorList>
            <consortium name="DOE Joint Genome Institute"/>
            <person name="Vesth T.C."/>
            <person name="Nybo J."/>
            <person name="Theobald S."/>
            <person name="Brandl J."/>
            <person name="Frisvad J.C."/>
            <person name="Nielsen K.F."/>
            <person name="Lyhne E.K."/>
            <person name="Kogle M.E."/>
            <person name="Kuo A."/>
            <person name="Riley R."/>
            <person name="Clum A."/>
            <person name="Nolan M."/>
            <person name="Lipzen A."/>
            <person name="Salamov A."/>
            <person name="Henrissat B."/>
            <person name="Wiebenga A."/>
            <person name="De Vries R.P."/>
            <person name="Grigoriev I.V."/>
            <person name="Mortensen U.H."/>
            <person name="Andersen M.R."/>
            <person name="Baker S.E."/>
        </authorList>
    </citation>
    <scope>NUCLEOTIDE SEQUENCE [LARGE SCALE GENOMIC DNA]</scope>
    <source>
        <strain evidence="1 2">JOP 1030-1</strain>
    </source>
</reference>
<evidence type="ECO:0000313" key="1">
    <source>
        <dbReference type="EMBL" id="PYH49910.1"/>
    </source>
</evidence>
<dbReference type="EMBL" id="KZ821218">
    <property type="protein sequence ID" value="PYH49910.1"/>
    <property type="molecule type" value="Genomic_DNA"/>
</dbReference>